<evidence type="ECO:0000313" key="3">
    <source>
        <dbReference type="Proteomes" id="UP000257109"/>
    </source>
</evidence>
<dbReference type="OrthoDB" id="1934635at2759"/>
<proteinExistence type="predicted"/>
<dbReference type="AlphaFoldDB" id="A0A371HTE5"/>
<dbReference type="EMBL" id="QJKJ01001761">
    <property type="protein sequence ID" value="RDY06037.1"/>
    <property type="molecule type" value="Genomic_DNA"/>
</dbReference>
<feature type="region of interest" description="Disordered" evidence="1">
    <location>
        <begin position="49"/>
        <end position="83"/>
    </location>
</feature>
<keyword evidence="3" id="KW-1185">Reference proteome</keyword>
<comment type="caution">
    <text evidence="2">The sequence shown here is derived from an EMBL/GenBank/DDBJ whole genome shotgun (WGS) entry which is preliminary data.</text>
</comment>
<organism evidence="2 3">
    <name type="scientific">Mucuna pruriens</name>
    <name type="common">Velvet bean</name>
    <name type="synonym">Dolichos pruriens</name>
    <dbReference type="NCBI Taxonomy" id="157652"/>
    <lineage>
        <taxon>Eukaryota</taxon>
        <taxon>Viridiplantae</taxon>
        <taxon>Streptophyta</taxon>
        <taxon>Embryophyta</taxon>
        <taxon>Tracheophyta</taxon>
        <taxon>Spermatophyta</taxon>
        <taxon>Magnoliopsida</taxon>
        <taxon>eudicotyledons</taxon>
        <taxon>Gunneridae</taxon>
        <taxon>Pentapetalae</taxon>
        <taxon>rosids</taxon>
        <taxon>fabids</taxon>
        <taxon>Fabales</taxon>
        <taxon>Fabaceae</taxon>
        <taxon>Papilionoideae</taxon>
        <taxon>50 kb inversion clade</taxon>
        <taxon>NPAAA clade</taxon>
        <taxon>indigoferoid/millettioid clade</taxon>
        <taxon>Phaseoleae</taxon>
        <taxon>Mucuna</taxon>
    </lineage>
</organism>
<reference evidence="2" key="1">
    <citation type="submission" date="2018-05" db="EMBL/GenBank/DDBJ databases">
        <title>Draft genome of Mucuna pruriens seed.</title>
        <authorList>
            <person name="Nnadi N.E."/>
            <person name="Vos R."/>
            <person name="Hasami M.H."/>
            <person name="Devisetty U.K."/>
            <person name="Aguiy J.C."/>
        </authorList>
    </citation>
    <scope>NUCLEOTIDE SEQUENCE [LARGE SCALE GENOMIC DNA]</scope>
    <source>
        <strain evidence="2">JCA_2017</strain>
    </source>
</reference>
<name>A0A371HTE5_MUCPR</name>
<dbReference type="Proteomes" id="UP000257109">
    <property type="component" value="Unassembled WGS sequence"/>
</dbReference>
<evidence type="ECO:0000313" key="2">
    <source>
        <dbReference type="EMBL" id="RDY06037.1"/>
    </source>
</evidence>
<sequence length="83" mass="9919">MTDDIRRGIIEPCESWYDLKRLMRKRFMPSLYSYSMFGVIGHQLRKRSASRRSVASYTSWRGRDREKEKVRSDKSPKKGSKPF</sequence>
<gene>
    <name evidence="2" type="ORF">CR513_10057</name>
</gene>
<feature type="compositionally biased region" description="Basic and acidic residues" evidence="1">
    <location>
        <begin position="61"/>
        <end position="76"/>
    </location>
</feature>
<evidence type="ECO:0000256" key="1">
    <source>
        <dbReference type="SAM" id="MobiDB-lite"/>
    </source>
</evidence>
<feature type="non-terminal residue" evidence="2">
    <location>
        <position position="1"/>
    </location>
</feature>
<protein>
    <submittedName>
        <fullName evidence="2">Uncharacterized protein</fullName>
    </submittedName>
</protein>
<accession>A0A371HTE5</accession>